<evidence type="ECO:0000256" key="1">
    <source>
        <dbReference type="ARBA" id="ARBA00005417"/>
    </source>
</evidence>
<accession>A0AAU9CZL5</accession>
<dbReference type="Proteomes" id="UP001321861">
    <property type="component" value="Chromosome"/>
</dbReference>
<keyword evidence="7" id="KW-1185">Reference proteome</keyword>
<dbReference type="InterPro" id="IPR017871">
    <property type="entry name" value="ABC_transporter-like_CS"/>
</dbReference>
<evidence type="ECO:0000256" key="4">
    <source>
        <dbReference type="ARBA" id="ARBA00022840"/>
    </source>
</evidence>
<dbReference type="InterPro" id="IPR027417">
    <property type="entry name" value="P-loop_NTPase"/>
</dbReference>
<proteinExistence type="inferred from homology"/>
<dbReference type="PANTHER" id="PTHR43335:SF4">
    <property type="entry name" value="ABC TRANSPORTER, ATP-BINDING PROTEIN"/>
    <property type="match status" value="1"/>
</dbReference>
<evidence type="ECO:0000256" key="2">
    <source>
        <dbReference type="ARBA" id="ARBA00022448"/>
    </source>
</evidence>
<evidence type="ECO:0000256" key="3">
    <source>
        <dbReference type="ARBA" id="ARBA00022741"/>
    </source>
</evidence>
<dbReference type="GO" id="GO:0016887">
    <property type="term" value="F:ATP hydrolysis activity"/>
    <property type="evidence" value="ECO:0007669"/>
    <property type="project" value="InterPro"/>
</dbReference>
<reference evidence="6 7" key="1">
    <citation type="journal article" date="2023" name="Microbiol. Spectr.">
        <title>Symbiosis of Carpenter Bees with Uncharacterized Lactic Acid Bacteria Showing NAD Auxotrophy.</title>
        <authorList>
            <person name="Kawasaki S."/>
            <person name="Ozawa K."/>
            <person name="Mori T."/>
            <person name="Yamamoto A."/>
            <person name="Ito M."/>
            <person name="Ohkuma M."/>
            <person name="Sakamoto M."/>
            <person name="Matsutani M."/>
        </authorList>
    </citation>
    <scope>NUCLEOTIDE SEQUENCE [LARGE SCALE GENOMIC DNA]</scope>
    <source>
        <strain evidence="6 7">XA3</strain>
    </source>
</reference>
<dbReference type="Gene3D" id="3.40.50.300">
    <property type="entry name" value="P-loop containing nucleotide triphosphate hydrolases"/>
    <property type="match status" value="1"/>
</dbReference>
<feature type="domain" description="ABC transporter" evidence="5">
    <location>
        <begin position="8"/>
        <end position="236"/>
    </location>
</feature>
<evidence type="ECO:0000259" key="5">
    <source>
        <dbReference type="PROSITE" id="PS50893"/>
    </source>
</evidence>
<dbReference type="KEGG" id="xap:XA3_03170"/>
<gene>
    <name evidence="6" type="primary">bcrA</name>
    <name evidence="6" type="ORF">XA3_03170</name>
</gene>
<evidence type="ECO:0000313" key="7">
    <source>
        <dbReference type="Proteomes" id="UP001321861"/>
    </source>
</evidence>
<dbReference type="AlphaFoldDB" id="A0AAU9CZL5"/>
<dbReference type="Pfam" id="PF00005">
    <property type="entry name" value="ABC_tran"/>
    <property type="match status" value="1"/>
</dbReference>
<keyword evidence="3" id="KW-0547">Nucleotide-binding</keyword>
<keyword evidence="4 6" id="KW-0067">ATP-binding</keyword>
<sequence>MENTNYLVEVNHVSKQIQGHQILKDLSFKVAPGRVMGFLGPNGAGKTTLLRIITGLMHQSDGNVEICGYDTIRDFEKAVFNVGTIIESPEFYNYLTGLENLRIFADMSRKNITNDELKQDLIETGLADAQDKKVKGYSLGMRQRLGVANATLHHPKILILDEPMNGLDPKGMKDFRELMKKFVKQGNSIIISSHILSEIQDIVNDLFIINKGEKIYEGTMSEFLNRSNSIIYVEVADDITRAEEILTRNGYQVTNNLNRLEITVNANETDQRPEIARLLVNNEIALLGLNLSHSSLEDSFLDSITADNEKKGLNS</sequence>
<dbReference type="EMBL" id="AP026802">
    <property type="protein sequence ID" value="BDR57876.1"/>
    <property type="molecule type" value="Genomic_DNA"/>
</dbReference>
<dbReference type="PROSITE" id="PS00211">
    <property type="entry name" value="ABC_TRANSPORTER_1"/>
    <property type="match status" value="1"/>
</dbReference>
<name>A0AAU9CZL5_9LACO</name>
<dbReference type="RefSeq" id="WP_317635809.1">
    <property type="nucleotide sequence ID" value="NZ_AP026802.1"/>
</dbReference>
<dbReference type="PANTHER" id="PTHR43335">
    <property type="entry name" value="ABC TRANSPORTER, ATP-BINDING PROTEIN"/>
    <property type="match status" value="1"/>
</dbReference>
<dbReference type="InterPro" id="IPR003439">
    <property type="entry name" value="ABC_transporter-like_ATP-bd"/>
</dbReference>
<dbReference type="InterPro" id="IPR003593">
    <property type="entry name" value="AAA+_ATPase"/>
</dbReference>
<protein>
    <submittedName>
        <fullName evidence="6">ABC transporter ATP-binding protein</fullName>
    </submittedName>
</protein>
<dbReference type="GO" id="GO:0005524">
    <property type="term" value="F:ATP binding"/>
    <property type="evidence" value="ECO:0007669"/>
    <property type="project" value="UniProtKB-KW"/>
</dbReference>
<comment type="similarity">
    <text evidence="1">Belongs to the ABC transporter superfamily.</text>
</comment>
<dbReference type="SMART" id="SM00382">
    <property type="entry name" value="AAA"/>
    <property type="match status" value="1"/>
</dbReference>
<dbReference type="PROSITE" id="PS50893">
    <property type="entry name" value="ABC_TRANSPORTER_2"/>
    <property type="match status" value="1"/>
</dbReference>
<organism evidence="6 7">
    <name type="scientific">Xylocopilactobacillus apicola</name>
    <dbReference type="NCBI Taxonomy" id="2932184"/>
    <lineage>
        <taxon>Bacteria</taxon>
        <taxon>Bacillati</taxon>
        <taxon>Bacillota</taxon>
        <taxon>Bacilli</taxon>
        <taxon>Lactobacillales</taxon>
        <taxon>Lactobacillaceae</taxon>
        <taxon>Xylocopilactobacillus</taxon>
    </lineage>
</organism>
<evidence type="ECO:0000313" key="6">
    <source>
        <dbReference type="EMBL" id="BDR57876.1"/>
    </source>
</evidence>
<keyword evidence="2" id="KW-0813">Transport</keyword>
<dbReference type="SUPFAM" id="SSF52540">
    <property type="entry name" value="P-loop containing nucleoside triphosphate hydrolases"/>
    <property type="match status" value="1"/>
</dbReference>